<evidence type="ECO:0000256" key="1">
    <source>
        <dbReference type="ARBA" id="ARBA00022679"/>
    </source>
</evidence>
<dbReference type="InterPro" id="IPR023606">
    <property type="entry name" value="CoA-Trfase_III_dom_1_sf"/>
</dbReference>
<dbReference type="InterPro" id="IPR003673">
    <property type="entry name" value="CoA-Trfase_fam_III"/>
</dbReference>
<reference evidence="2 3" key="1">
    <citation type="journal article" date="2019" name="Int. J. Syst. Evol. Microbiol.">
        <title>The Global Catalogue of Microorganisms (GCM) 10K type strain sequencing project: providing services to taxonomists for standard genome sequencing and annotation.</title>
        <authorList>
            <consortium name="The Broad Institute Genomics Platform"/>
            <consortium name="The Broad Institute Genome Sequencing Center for Infectious Disease"/>
            <person name="Wu L."/>
            <person name="Ma J."/>
        </authorList>
    </citation>
    <scope>NUCLEOTIDE SEQUENCE [LARGE SCALE GENOMIC DNA]</scope>
    <source>
        <strain evidence="2 3">JCM 16009</strain>
    </source>
</reference>
<dbReference type="PANTHER" id="PTHR48207:SF3">
    <property type="entry name" value="SUCCINATE--HYDROXYMETHYLGLUTARATE COA-TRANSFERASE"/>
    <property type="match status" value="1"/>
</dbReference>
<organism evidence="2 3">
    <name type="scientific">Pseudonocardia ailaonensis</name>
    <dbReference type="NCBI Taxonomy" id="367279"/>
    <lineage>
        <taxon>Bacteria</taxon>
        <taxon>Bacillati</taxon>
        <taxon>Actinomycetota</taxon>
        <taxon>Actinomycetes</taxon>
        <taxon>Pseudonocardiales</taxon>
        <taxon>Pseudonocardiaceae</taxon>
        <taxon>Pseudonocardia</taxon>
    </lineage>
</organism>
<proteinExistence type="predicted"/>
<protein>
    <submittedName>
        <fullName evidence="2">CoA transferase</fullName>
    </submittedName>
</protein>
<gene>
    <name evidence="2" type="ORF">GCM10009836_42650</name>
</gene>
<dbReference type="InterPro" id="IPR050483">
    <property type="entry name" value="CoA-transferase_III_domain"/>
</dbReference>
<dbReference type="RefSeq" id="WP_344419773.1">
    <property type="nucleotide sequence ID" value="NZ_BAAAQK010000016.1"/>
</dbReference>
<comment type="caution">
    <text evidence="2">The sequence shown here is derived from an EMBL/GenBank/DDBJ whole genome shotgun (WGS) entry which is preliminary data.</text>
</comment>
<dbReference type="InterPro" id="IPR044855">
    <property type="entry name" value="CoA-Trfase_III_dom3_sf"/>
</dbReference>
<keyword evidence="1 2" id="KW-0808">Transferase</keyword>
<evidence type="ECO:0000313" key="3">
    <source>
        <dbReference type="Proteomes" id="UP001500449"/>
    </source>
</evidence>
<sequence length="408" mass="44283">MTGLPLSDIRVIAVEQFGAGPFGSMQLADLGATVVKIEDPTTGGDVGRQVPPHAEAGDSLYFEAVNRNKQSFALDLRNPAGREVFLDLVRGADAVYSNLRGDVPERLGIRYADLADVNPTIVCCSLSGFGMTGPRVRQPAYDPILQGLSGWMSLTGDPGSPPEKSGLSMVDYCGGFVAALSLLAGVHAARRDGVGTDCDVSLFDTSVSLLTYLATWHLSRGDRPQRSRRSAHPSLVPFQTFRTRDGWLVIACAKEKFWTRLLPVIGREDLGSDGRFATFADRLRHRLELEGILDAVFLTRDCEDWIEQLTEAGVPCAPTNDVTAALADEQTAARGLVVSTEHPRFGELRHVNSAVRVGPVRTRHTRAPQLGEHTDRILREVLGYDTERIARLTERQAFGAAPGSPAPQ</sequence>
<dbReference type="Gene3D" id="3.40.50.10540">
    <property type="entry name" value="Crotonobetainyl-coa:carnitine coa-transferase, domain 1"/>
    <property type="match status" value="1"/>
</dbReference>
<dbReference type="Pfam" id="PF02515">
    <property type="entry name" value="CoA_transf_3"/>
    <property type="match status" value="1"/>
</dbReference>
<dbReference type="PANTHER" id="PTHR48207">
    <property type="entry name" value="SUCCINATE--HYDROXYMETHYLGLUTARATE COA-TRANSFERASE"/>
    <property type="match status" value="1"/>
</dbReference>
<evidence type="ECO:0000313" key="2">
    <source>
        <dbReference type="EMBL" id="GAA1857958.1"/>
    </source>
</evidence>
<dbReference type="EMBL" id="BAAAQK010000016">
    <property type="protein sequence ID" value="GAA1857958.1"/>
    <property type="molecule type" value="Genomic_DNA"/>
</dbReference>
<name>A0ABN2NB50_9PSEU</name>
<accession>A0ABN2NB50</accession>
<dbReference type="Proteomes" id="UP001500449">
    <property type="component" value="Unassembled WGS sequence"/>
</dbReference>
<dbReference type="SUPFAM" id="SSF89796">
    <property type="entry name" value="CoA-transferase family III (CaiB/BaiF)"/>
    <property type="match status" value="1"/>
</dbReference>
<keyword evidence="3" id="KW-1185">Reference proteome</keyword>
<dbReference type="GO" id="GO:0016740">
    <property type="term" value="F:transferase activity"/>
    <property type="evidence" value="ECO:0007669"/>
    <property type="project" value="UniProtKB-KW"/>
</dbReference>
<dbReference type="Gene3D" id="3.30.1540.10">
    <property type="entry name" value="formyl-coa transferase, domain 3"/>
    <property type="match status" value="1"/>
</dbReference>